<keyword evidence="3" id="KW-1185">Reference proteome</keyword>
<accession>A0A975DII4</accession>
<proteinExistence type="predicted"/>
<dbReference type="KEGG" id="pxi:J5O05_06110"/>
<evidence type="ECO:0000313" key="3">
    <source>
        <dbReference type="Proteomes" id="UP000664904"/>
    </source>
</evidence>
<organism evidence="2 3">
    <name type="scientific">Pseudoalteromonas xiamenensis</name>
    <dbReference type="NCBI Taxonomy" id="882626"/>
    <lineage>
        <taxon>Bacteria</taxon>
        <taxon>Pseudomonadati</taxon>
        <taxon>Pseudomonadota</taxon>
        <taxon>Gammaproteobacteria</taxon>
        <taxon>Alteromonadales</taxon>
        <taxon>Pseudoalteromonadaceae</taxon>
        <taxon>Pseudoalteromonas</taxon>
    </lineage>
</organism>
<gene>
    <name evidence="1" type="ORF">J5O05_06110</name>
    <name evidence="2" type="ORF">J5O05_06115</name>
</gene>
<name>A0A975DII4_9GAMM</name>
<evidence type="ECO:0000313" key="2">
    <source>
        <dbReference type="EMBL" id="QTH72408.1"/>
    </source>
</evidence>
<dbReference type="EMBL" id="CP072133">
    <property type="protein sequence ID" value="QTH72407.1"/>
    <property type="molecule type" value="Genomic_DNA"/>
</dbReference>
<dbReference type="KEGG" id="pxi:J5O05_06115"/>
<dbReference type="Proteomes" id="UP000664904">
    <property type="component" value="Chromosome"/>
</dbReference>
<dbReference type="AlphaFoldDB" id="A0A975DII4"/>
<dbReference type="EMBL" id="CP072133">
    <property type="protein sequence ID" value="QTH72408.1"/>
    <property type="molecule type" value="Genomic_DNA"/>
</dbReference>
<evidence type="ECO:0000313" key="1">
    <source>
        <dbReference type="EMBL" id="QTH72407.1"/>
    </source>
</evidence>
<protein>
    <submittedName>
        <fullName evidence="2">Uncharacterized protein</fullName>
    </submittedName>
</protein>
<dbReference type="RefSeq" id="WP_208844032.1">
    <property type="nucleotide sequence ID" value="NZ_CP072133.1"/>
</dbReference>
<reference evidence="2" key="1">
    <citation type="submission" date="2021-03" db="EMBL/GenBank/DDBJ databases">
        <title>Complete Genome of Pseudoalteromonas xiamenensis STKMTI.2, a new potential marine bacterium producing anti-Vibrio compounds.</title>
        <authorList>
            <person name="Handayani D.P."/>
            <person name="Isnansetyo A."/>
            <person name="Istiqomah I."/>
            <person name="Jumina J."/>
        </authorList>
    </citation>
    <scope>NUCLEOTIDE SEQUENCE</scope>
    <source>
        <strain evidence="2">STKMTI.2</strain>
    </source>
</reference>
<sequence>MLKINKKKMKELSNSVKAMPIEQTPAVAGGWAPTQDGTGNMTCVVETCKKK</sequence>